<dbReference type="OrthoDB" id="9805822at2"/>
<dbReference type="NCBIfam" id="TIGR02584">
    <property type="entry name" value="cas_NE0113"/>
    <property type="match status" value="1"/>
</dbReference>
<protein>
    <recommendedName>
        <fullName evidence="1">CRISPR system ring nuclease SSO2081-like domain-containing protein</fullName>
    </recommendedName>
</protein>
<dbReference type="Pfam" id="PF09623">
    <property type="entry name" value="Cas_NE0113"/>
    <property type="match status" value="1"/>
</dbReference>
<dbReference type="AlphaFoldDB" id="A0A5E6MIP4"/>
<name>A0A5E6MIP4_9BACT</name>
<evidence type="ECO:0000313" key="3">
    <source>
        <dbReference type="Proteomes" id="UP000334923"/>
    </source>
</evidence>
<evidence type="ECO:0000259" key="1">
    <source>
        <dbReference type="Pfam" id="PF09623"/>
    </source>
</evidence>
<keyword evidence="3" id="KW-1185">Reference proteome</keyword>
<evidence type="ECO:0000313" key="2">
    <source>
        <dbReference type="EMBL" id="VVM05371.1"/>
    </source>
</evidence>
<organism evidence="2 3">
    <name type="scientific">Methylacidimicrobium tartarophylax</name>
    <dbReference type="NCBI Taxonomy" id="1041768"/>
    <lineage>
        <taxon>Bacteria</taxon>
        <taxon>Pseudomonadati</taxon>
        <taxon>Verrucomicrobiota</taxon>
        <taxon>Methylacidimicrobium</taxon>
    </lineage>
</organism>
<dbReference type="RefSeq" id="WP_142659537.1">
    <property type="nucleotide sequence ID" value="NZ_CABFVA020000021.1"/>
</dbReference>
<dbReference type="EMBL" id="CABFVA020000021">
    <property type="protein sequence ID" value="VVM05371.1"/>
    <property type="molecule type" value="Genomic_DNA"/>
</dbReference>
<dbReference type="InterPro" id="IPR019092">
    <property type="entry name" value="SSO2081-like_dom"/>
</dbReference>
<reference evidence="2 3" key="1">
    <citation type="submission" date="2019-09" db="EMBL/GenBank/DDBJ databases">
        <authorList>
            <person name="Cremers G."/>
        </authorList>
    </citation>
    <scope>NUCLEOTIDE SEQUENCE [LARGE SCALE GENOMIC DNA]</scope>
    <source>
        <strain evidence="2">4A</strain>
    </source>
</reference>
<gene>
    <name evidence="2" type="ORF">MAMT_00623</name>
</gene>
<accession>A0A5E6MIP4</accession>
<sequence length="383" mass="42316">MSPVERSSKEIVLLAVTGMAPAVVTETLWALAHENPPTIPHRIRILTTTAGKRCAEEALFLPSAAFGGRPVWEALRQSLLRGRAQRGPRLILDEIRVLGRPAPEEGRRRALEDIRTASENQALADALLEEVRQITENPDTALIASIAGGRKTMSALLYACVSLLGRPQDRVTHVLVNEPFDHPGLSPRFYFPAEPPLQHAYPGHGDDRLQVVSSEAAHIELADIPFVPLRMLFPRQIGSFPGHFTALVRSCSGRIASLAKRPHVALREDRPLIVVNEHLISLSGREHALYAFLLDRHRKGMRPFLAQKDALEDLTAFLSQWARAHPTESFQHRAAIEWVEPGEDDLRKLLSSLKGKLKAAGLAAEIDRLLPHRGSFGIDVALA</sequence>
<dbReference type="Proteomes" id="UP000334923">
    <property type="component" value="Unassembled WGS sequence"/>
</dbReference>
<dbReference type="InterPro" id="IPR013413">
    <property type="entry name" value="CRISPR-assoc_prot_NE0113"/>
</dbReference>
<proteinExistence type="predicted"/>
<feature type="domain" description="CRISPR system ring nuclease SSO2081-like" evidence="1">
    <location>
        <begin position="20"/>
        <end position="235"/>
    </location>
</feature>